<dbReference type="GO" id="GO:0000162">
    <property type="term" value="P:L-tryptophan biosynthetic process"/>
    <property type="evidence" value="ECO:0007669"/>
    <property type="project" value="TreeGrafter"/>
</dbReference>
<feature type="domain" description="Anthranilate synthase component I N-terminal" evidence="13">
    <location>
        <begin position="297"/>
        <end position="427"/>
    </location>
</feature>
<keyword evidence="7" id="KW-0315">Glutamine amidotransferase</keyword>
<dbReference type="Gene3D" id="3.60.120.10">
    <property type="entry name" value="Anthranilate synthase"/>
    <property type="match status" value="1"/>
</dbReference>
<accession>A0A1Y2G3C1</accession>
<dbReference type="InterPro" id="IPR019999">
    <property type="entry name" value="Anth_synth_I-like"/>
</dbReference>
<feature type="domain" description="Glutamine amidotransferase" evidence="11">
    <location>
        <begin position="53"/>
        <end position="216"/>
    </location>
</feature>
<dbReference type="GO" id="GO:0046820">
    <property type="term" value="F:4-amino-4-deoxychorismate synthase activity"/>
    <property type="evidence" value="ECO:0007669"/>
    <property type="project" value="UniProtKB-EC"/>
</dbReference>
<evidence type="ECO:0000256" key="3">
    <source>
        <dbReference type="ARBA" id="ARBA00005970"/>
    </source>
</evidence>
<evidence type="ECO:0000256" key="5">
    <source>
        <dbReference type="ARBA" id="ARBA00022679"/>
    </source>
</evidence>
<dbReference type="STRING" id="106004.A0A1Y2G3C1"/>
<evidence type="ECO:0000256" key="8">
    <source>
        <dbReference type="ARBA" id="ARBA00031329"/>
    </source>
</evidence>
<sequence>MSLTPLPTTLVLEHHDSYTRNLLATFSQIVDSPPNGARWDSEGWKQRVVIVNVDTISWDQFVLDILPHVACVILGPGPGSPHKTSDFSWPARLIEEFGDSLPIFGLCLGHQGLATTFGASVIKAAAPRHGQITHVRHSQDPLFAGIPTPYDAVQYNSLTVDSSSLPDELEAIAWATNKGKKEILGLKHRAKPLWGVQYHPESIASTYGATLLSNFLSLALTHYQTSPRPIDLALPLPSSVLSHTTSYMREVPNPIPDLSEGSSSVRWEQRSVELGAGQGRTPREMFEGFVKGADPLGEIWLDSARPTGAAQFTHLLNPQATWTHTRPSNTILVRSASSSNYSLRLEAPHTFITTLATAQATLHRRTRIADINRPSVPIGFVGYLGYEMKEVSMPLCKSPTAAKEEERSDSEFAIASLVLTYSHEEGSWVATGLVRVGGDVEEDEEMVKDLGVGEEEWEAWLTQVRSFLATERTFDASLAPAGPVAVTGLVPDLNRDEYMAAIEHARESIIAGDAYELCMTTQFRTTIPSSLADDPYSLYLSLRAANPAPYSYYFRLPLSNLALLSSSPERFMRIDKDRHAEMKPIKGTVRRSDDPAEDQRRKEALEADEKERAENLMIVDLSRNDLLGFCSVESVQVPRLMVVESYQTVHQLVTSVVGTLTPVVNPFEAVGRAFPPGSMTGAPKLRSLKLLEDLEGHRPRGVYSGVFGFVAVDGTTDFSVVIRTLVIKGNELTLGAGGAITHLSDAAKEWEEVLVKTEAVLGNGKR</sequence>
<dbReference type="AlphaFoldDB" id="A0A1Y2G3C1"/>
<dbReference type="GO" id="GO:0005737">
    <property type="term" value="C:cytoplasm"/>
    <property type="evidence" value="ECO:0007669"/>
    <property type="project" value="TreeGrafter"/>
</dbReference>
<evidence type="ECO:0000313" key="15">
    <source>
        <dbReference type="Proteomes" id="UP000193467"/>
    </source>
</evidence>
<dbReference type="SUPFAM" id="SSF56322">
    <property type="entry name" value="ADC synthase"/>
    <property type="match status" value="1"/>
</dbReference>
<name>A0A1Y2G3C1_9BASI</name>
<dbReference type="EC" id="2.6.1.85" evidence="4"/>
<reference evidence="14 15" key="1">
    <citation type="submission" date="2016-07" db="EMBL/GenBank/DDBJ databases">
        <title>Pervasive Adenine N6-methylation of Active Genes in Fungi.</title>
        <authorList>
            <consortium name="DOE Joint Genome Institute"/>
            <person name="Mondo S.J."/>
            <person name="Dannebaum R.O."/>
            <person name="Kuo R.C."/>
            <person name="Labutti K."/>
            <person name="Haridas S."/>
            <person name="Kuo A."/>
            <person name="Salamov A."/>
            <person name="Ahrendt S.R."/>
            <person name="Lipzen A."/>
            <person name="Sullivan W."/>
            <person name="Andreopoulos W.B."/>
            <person name="Clum A."/>
            <person name="Lindquist E."/>
            <person name="Daum C."/>
            <person name="Ramamoorthy G.K."/>
            <person name="Gryganskyi A."/>
            <person name="Culley D."/>
            <person name="Magnuson J.K."/>
            <person name="James T.Y."/>
            <person name="O'Malley M.A."/>
            <person name="Stajich J.E."/>
            <person name="Spatafora J.W."/>
            <person name="Visel A."/>
            <person name="Grigoriev I.V."/>
        </authorList>
    </citation>
    <scope>NUCLEOTIDE SEQUENCE [LARGE SCALE GENOMIC DNA]</scope>
    <source>
        <strain evidence="14 15">62-1032</strain>
    </source>
</reference>
<dbReference type="InterPro" id="IPR006221">
    <property type="entry name" value="TrpG/PapA_dom"/>
</dbReference>
<evidence type="ECO:0000256" key="2">
    <source>
        <dbReference type="ARBA" id="ARBA00005009"/>
    </source>
</evidence>
<evidence type="ECO:0000259" key="12">
    <source>
        <dbReference type="Pfam" id="PF00425"/>
    </source>
</evidence>
<evidence type="ECO:0000256" key="10">
    <source>
        <dbReference type="SAM" id="MobiDB-lite"/>
    </source>
</evidence>
<comment type="catalytic activity">
    <reaction evidence="1">
        <text>chorismate + L-glutamine = 4-amino-4-deoxychorismate + L-glutamate</text>
        <dbReference type="Rhea" id="RHEA:11672"/>
        <dbReference type="ChEBI" id="CHEBI:29748"/>
        <dbReference type="ChEBI" id="CHEBI:29985"/>
        <dbReference type="ChEBI" id="CHEBI:58359"/>
        <dbReference type="ChEBI" id="CHEBI:58406"/>
        <dbReference type="EC" id="2.6.1.85"/>
    </reaction>
</comment>
<dbReference type="InterPro" id="IPR005801">
    <property type="entry name" value="ADC_synthase"/>
</dbReference>
<dbReference type="FunCoup" id="A0A1Y2G3C1">
    <property type="interactions" value="117"/>
</dbReference>
<dbReference type="Pfam" id="PF04715">
    <property type="entry name" value="Anth_synt_I_N"/>
    <property type="match status" value="1"/>
</dbReference>
<dbReference type="GO" id="GO:0046656">
    <property type="term" value="P:folic acid biosynthetic process"/>
    <property type="evidence" value="ECO:0007669"/>
    <property type="project" value="UniProtKB-KW"/>
</dbReference>
<dbReference type="GO" id="GO:0008153">
    <property type="term" value="P:4-aminobenzoate biosynthetic process"/>
    <property type="evidence" value="ECO:0007669"/>
    <property type="project" value="TreeGrafter"/>
</dbReference>
<dbReference type="Pfam" id="PF00425">
    <property type="entry name" value="Chorismate_bind"/>
    <property type="match status" value="1"/>
</dbReference>
<evidence type="ECO:0000256" key="1">
    <source>
        <dbReference type="ARBA" id="ARBA00001000"/>
    </source>
</evidence>
<dbReference type="PROSITE" id="PS51273">
    <property type="entry name" value="GATASE_TYPE_1"/>
    <property type="match status" value="1"/>
</dbReference>
<dbReference type="InterPro" id="IPR015890">
    <property type="entry name" value="Chorismate_C"/>
</dbReference>
<organism evidence="14 15">
    <name type="scientific">Leucosporidium creatinivorum</name>
    <dbReference type="NCBI Taxonomy" id="106004"/>
    <lineage>
        <taxon>Eukaryota</taxon>
        <taxon>Fungi</taxon>
        <taxon>Dikarya</taxon>
        <taxon>Basidiomycota</taxon>
        <taxon>Pucciniomycotina</taxon>
        <taxon>Microbotryomycetes</taxon>
        <taxon>Leucosporidiales</taxon>
        <taxon>Leucosporidium</taxon>
    </lineage>
</organism>
<dbReference type="InParanoid" id="A0A1Y2G3C1"/>
<evidence type="ECO:0000313" key="14">
    <source>
        <dbReference type="EMBL" id="ORY90820.1"/>
    </source>
</evidence>
<dbReference type="UniPathway" id="UPA00077">
    <property type="reaction ID" value="UER00149"/>
</dbReference>
<comment type="similarity">
    <text evidence="3">In the C-terminal section; belongs to the anthranilate synthase component I family.</text>
</comment>
<evidence type="ECO:0000256" key="7">
    <source>
        <dbReference type="ARBA" id="ARBA00022962"/>
    </source>
</evidence>
<evidence type="ECO:0000259" key="11">
    <source>
        <dbReference type="Pfam" id="PF00117"/>
    </source>
</evidence>
<evidence type="ECO:0000259" key="13">
    <source>
        <dbReference type="Pfam" id="PF04715"/>
    </source>
</evidence>
<comment type="pathway">
    <text evidence="2">Cofactor biosynthesis; tetrahydrofolate biosynthesis; 4-aminobenzoate from chorismate: step 1/2.</text>
</comment>
<dbReference type="InterPro" id="IPR029062">
    <property type="entry name" value="Class_I_gatase-like"/>
</dbReference>
<dbReference type="NCBIfam" id="TIGR00566">
    <property type="entry name" value="trpG_papA"/>
    <property type="match status" value="1"/>
</dbReference>
<keyword evidence="5" id="KW-0808">Transferase</keyword>
<feature type="region of interest" description="Disordered" evidence="10">
    <location>
        <begin position="582"/>
        <end position="607"/>
    </location>
</feature>
<feature type="domain" description="Chorismate-utilising enzyme C-terminal" evidence="12">
    <location>
        <begin position="495"/>
        <end position="756"/>
    </location>
</feature>
<evidence type="ECO:0000256" key="9">
    <source>
        <dbReference type="ARBA" id="ARBA00031904"/>
    </source>
</evidence>
<evidence type="ECO:0000256" key="6">
    <source>
        <dbReference type="ARBA" id="ARBA00022909"/>
    </source>
</evidence>
<gene>
    <name evidence="14" type="ORF">BCR35DRAFT_274832</name>
</gene>
<dbReference type="Gene3D" id="3.40.50.880">
    <property type="match status" value="1"/>
</dbReference>
<dbReference type="Proteomes" id="UP000193467">
    <property type="component" value="Unassembled WGS sequence"/>
</dbReference>
<dbReference type="InterPro" id="IPR006805">
    <property type="entry name" value="Anth_synth_I_N"/>
</dbReference>
<keyword evidence="15" id="KW-1185">Reference proteome</keyword>
<keyword evidence="6" id="KW-0289">Folate biosynthesis</keyword>
<dbReference type="EMBL" id="MCGR01000003">
    <property type="protein sequence ID" value="ORY90820.1"/>
    <property type="molecule type" value="Genomic_DNA"/>
</dbReference>
<comment type="caution">
    <text evidence="14">The sequence shown here is derived from an EMBL/GenBank/DDBJ whole genome shotgun (WGS) entry which is preliminary data.</text>
</comment>
<dbReference type="GO" id="GO:0046654">
    <property type="term" value="P:tetrahydrofolate biosynthetic process"/>
    <property type="evidence" value="ECO:0007669"/>
    <property type="project" value="UniProtKB-UniPathway"/>
</dbReference>
<dbReference type="PANTHER" id="PTHR11236">
    <property type="entry name" value="AMINOBENZOATE/ANTHRANILATE SYNTHASE"/>
    <property type="match status" value="1"/>
</dbReference>
<dbReference type="PRINTS" id="PR00095">
    <property type="entry name" value="ANTSNTHASEI"/>
</dbReference>
<evidence type="ECO:0000256" key="4">
    <source>
        <dbReference type="ARBA" id="ARBA00013139"/>
    </source>
</evidence>
<protein>
    <recommendedName>
        <fullName evidence="4">aminodeoxychorismate synthase</fullName>
        <ecNumber evidence="4">2.6.1.85</ecNumber>
    </recommendedName>
    <alternativeName>
        <fullName evidence="8">Para-aminobenzoate synthase</fullName>
    </alternativeName>
    <alternativeName>
        <fullName evidence="9">p-aminobenzoic acid synthase</fullName>
    </alternativeName>
</protein>
<dbReference type="OrthoDB" id="64220at2759"/>
<dbReference type="Pfam" id="PF00117">
    <property type="entry name" value="GATase"/>
    <property type="match status" value="1"/>
</dbReference>
<dbReference type="InterPro" id="IPR017926">
    <property type="entry name" value="GATASE"/>
</dbReference>
<dbReference type="SUPFAM" id="SSF52317">
    <property type="entry name" value="Class I glutamine amidotransferase-like"/>
    <property type="match status" value="1"/>
</dbReference>
<dbReference type="CDD" id="cd01743">
    <property type="entry name" value="GATase1_Anthranilate_Synthase"/>
    <property type="match status" value="1"/>
</dbReference>
<proteinExistence type="inferred from homology"/>
<dbReference type="PANTHER" id="PTHR11236:SF18">
    <property type="entry name" value="AMINODEOXYCHORISMATE SYNTHASE"/>
    <property type="match status" value="1"/>
</dbReference>